<dbReference type="Proteomes" id="UP000437709">
    <property type="component" value="Unassembled WGS sequence"/>
</dbReference>
<organism evidence="1 2">
    <name type="scientific">Georgenia subflava</name>
    <dbReference type="NCBI Taxonomy" id="1622177"/>
    <lineage>
        <taxon>Bacteria</taxon>
        <taxon>Bacillati</taxon>
        <taxon>Actinomycetota</taxon>
        <taxon>Actinomycetes</taxon>
        <taxon>Micrococcales</taxon>
        <taxon>Bogoriellaceae</taxon>
        <taxon>Georgenia</taxon>
    </lineage>
</organism>
<protein>
    <submittedName>
        <fullName evidence="1">Uncharacterized protein</fullName>
    </submittedName>
</protein>
<evidence type="ECO:0000313" key="2">
    <source>
        <dbReference type="Proteomes" id="UP000437709"/>
    </source>
</evidence>
<gene>
    <name evidence="1" type="ORF">GB881_01155</name>
</gene>
<accession>A0A6N7EC46</accession>
<evidence type="ECO:0000313" key="1">
    <source>
        <dbReference type="EMBL" id="MPV35669.1"/>
    </source>
</evidence>
<dbReference type="EMBL" id="WHPC01000002">
    <property type="protein sequence ID" value="MPV35669.1"/>
    <property type="molecule type" value="Genomic_DNA"/>
</dbReference>
<comment type="caution">
    <text evidence="1">The sequence shown here is derived from an EMBL/GenBank/DDBJ whole genome shotgun (WGS) entry which is preliminary data.</text>
</comment>
<dbReference type="RefSeq" id="WP_152196019.1">
    <property type="nucleotide sequence ID" value="NZ_VUKD01000004.1"/>
</dbReference>
<dbReference type="AlphaFoldDB" id="A0A6N7EC46"/>
<keyword evidence="2" id="KW-1185">Reference proteome</keyword>
<name>A0A6N7EC46_9MICO</name>
<proteinExistence type="predicted"/>
<sequence>MNDRTRRRRRRLTPVPHTQSLMQDFSGWRITKGLAPDDAELIEVLADLKSDELASPDPTVWPAAVLEELLEEVVPRAGILDEQERARLLPTFRDYLVFLVDMEVGPADPAAHAALIALLGDLSRTVPPSRRDPLGRRHLSVVPDGD</sequence>
<reference evidence="1 2" key="1">
    <citation type="submission" date="2019-10" db="EMBL/GenBank/DDBJ databases">
        <title>Georgenia wutianyii sp. nov. and Georgenia yuyongxinii sp. nov. isolated from plateau pika (Ochotona curzoniae) in the Qinghai-Tibet plateau of China.</title>
        <authorList>
            <person name="Tian Z."/>
        </authorList>
    </citation>
    <scope>NUCLEOTIDE SEQUENCE [LARGE SCALE GENOMIC DNA]</scope>
    <source>
        <strain evidence="1 2">JCM 19765</strain>
    </source>
</reference>